<dbReference type="EMBL" id="MN740602">
    <property type="protein sequence ID" value="QHS78697.1"/>
    <property type="molecule type" value="Genomic_DNA"/>
</dbReference>
<evidence type="ECO:0000313" key="1">
    <source>
        <dbReference type="EMBL" id="QHS78697.1"/>
    </source>
</evidence>
<accession>A0A6C0AFY0</accession>
<reference evidence="1" key="1">
    <citation type="journal article" date="2020" name="Nature">
        <title>Giant virus diversity and host interactions through global metagenomics.</title>
        <authorList>
            <person name="Schulz F."/>
            <person name="Roux S."/>
            <person name="Paez-Espino D."/>
            <person name="Jungbluth S."/>
            <person name="Walsh D.A."/>
            <person name="Denef V.J."/>
            <person name="McMahon K.D."/>
            <person name="Konstantinidis K.T."/>
            <person name="Eloe-Fadrosh E.A."/>
            <person name="Kyrpides N.C."/>
            <person name="Woyke T."/>
        </authorList>
    </citation>
    <scope>NUCLEOTIDE SEQUENCE</scope>
    <source>
        <strain evidence="1">GVMAG-S-1024976-23</strain>
    </source>
</reference>
<organism evidence="1">
    <name type="scientific">viral metagenome</name>
    <dbReference type="NCBI Taxonomy" id="1070528"/>
    <lineage>
        <taxon>unclassified sequences</taxon>
        <taxon>metagenomes</taxon>
        <taxon>organismal metagenomes</taxon>
    </lineage>
</organism>
<dbReference type="AlphaFoldDB" id="A0A6C0AFY0"/>
<name>A0A6C0AFY0_9ZZZZ</name>
<protein>
    <submittedName>
        <fullName evidence="1">Uncharacterized protein</fullName>
    </submittedName>
</protein>
<sequence>MTLLINQPKPVEKSVTRGVTPLYADQVVEEYYCGPKTCIIYLLCPLLICFGEQAPLFDKHDIII</sequence>
<proteinExistence type="predicted"/>